<feature type="domain" description="URB1 C-terminal" evidence="1">
    <location>
        <begin position="62"/>
        <end position="235"/>
    </location>
</feature>
<dbReference type="PANTHER" id="PTHR13500">
    <property type="entry name" value="NUCLEOLAR PRERIBOSOMAL-ASSOCIATED PROTEIN 1"/>
    <property type="match status" value="1"/>
</dbReference>
<dbReference type="GO" id="GO:0005730">
    <property type="term" value="C:nucleolus"/>
    <property type="evidence" value="ECO:0007669"/>
    <property type="project" value="TreeGrafter"/>
</dbReference>
<protein>
    <recommendedName>
        <fullName evidence="1">URB1 C-terminal domain-containing protein</fullName>
    </recommendedName>
</protein>
<gene>
    <name evidence="2" type="ORF">F0562_031913</name>
</gene>
<evidence type="ECO:0000313" key="2">
    <source>
        <dbReference type="EMBL" id="KAA8534396.1"/>
    </source>
</evidence>
<name>A0A5J5AX52_9ASTE</name>
<dbReference type="AlphaFoldDB" id="A0A5J5AX52"/>
<reference evidence="2 3" key="1">
    <citation type="submission" date="2019-09" db="EMBL/GenBank/DDBJ databases">
        <title>A chromosome-level genome assembly of the Chinese tupelo Nyssa sinensis.</title>
        <authorList>
            <person name="Yang X."/>
            <person name="Kang M."/>
            <person name="Yang Y."/>
            <person name="Xiong H."/>
            <person name="Wang M."/>
            <person name="Zhang Z."/>
            <person name="Wang Z."/>
            <person name="Wu H."/>
            <person name="Ma T."/>
            <person name="Liu J."/>
            <person name="Xi Z."/>
        </authorList>
    </citation>
    <scope>NUCLEOTIDE SEQUENCE [LARGE SCALE GENOMIC DNA]</scope>
    <source>
        <strain evidence="2">J267</strain>
        <tissue evidence="2">Leaf</tissue>
    </source>
</reference>
<keyword evidence="3" id="KW-1185">Reference proteome</keyword>
<organism evidence="2 3">
    <name type="scientific">Nyssa sinensis</name>
    <dbReference type="NCBI Taxonomy" id="561372"/>
    <lineage>
        <taxon>Eukaryota</taxon>
        <taxon>Viridiplantae</taxon>
        <taxon>Streptophyta</taxon>
        <taxon>Embryophyta</taxon>
        <taxon>Tracheophyta</taxon>
        <taxon>Spermatophyta</taxon>
        <taxon>Magnoliopsida</taxon>
        <taxon>eudicotyledons</taxon>
        <taxon>Gunneridae</taxon>
        <taxon>Pentapetalae</taxon>
        <taxon>asterids</taxon>
        <taxon>Cornales</taxon>
        <taxon>Nyssaceae</taxon>
        <taxon>Nyssa</taxon>
    </lineage>
</organism>
<dbReference type="InterPro" id="IPR039844">
    <property type="entry name" value="URB1"/>
</dbReference>
<evidence type="ECO:0000313" key="3">
    <source>
        <dbReference type="Proteomes" id="UP000325577"/>
    </source>
</evidence>
<dbReference type="GO" id="GO:0000466">
    <property type="term" value="P:maturation of 5.8S rRNA from tricistronic rRNA transcript (SSU-rRNA, 5.8S rRNA, LSU-rRNA)"/>
    <property type="evidence" value="ECO:0007669"/>
    <property type="project" value="TreeGrafter"/>
</dbReference>
<dbReference type="GO" id="GO:0000463">
    <property type="term" value="P:maturation of LSU-rRNA from tricistronic rRNA transcript (SSU-rRNA, 5.8S rRNA, LSU-rRNA)"/>
    <property type="evidence" value="ECO:0007669"/>
    <property type="project" value="TreeGrafter"/>
</dbReference>
<dbReference type="PANTHER" id="PTHR13500:SF0">
    <property type="entry name" value="NUCLEOLAR PRE-RIBOSOMAL-ASSOCIATED PROTEIN 1"/>
    <property type="match status" value="1"/>
</dbReference>
<proteinExistence type="predicted"/>
<dbReference type="EMBL" id="CM018041">
    <property type="protein sequence ID" value="KAA8534396.1"/>
    <property type="molecule type" value="Genomic_DNA"/>
</dbReference>
<evidence type="ECO:0000259" key="1">
    <source>
        <dbReference type="Pfam" id="PF16201"/>
    </source>
</evidence>
<dbReference type="Pfam" id="PF16201">
    <property type="entry name" value="NopRA1"/>
    <property type="match status" value="1"/>
</dbReference>
<dbReference type="InterPro" id="IPR032436">
    <property type="entry name" value="URB1_C"/>
</dbReference>
<accession>A0A5J5AX52</accession>
<dbReference type="OrthoDB" id="72892at2759"/>
<sequence>MIELFLMGTLCLNDNSEDMLEKHFRNVEKSQIYDPVFILRFSIHCLSMGYIEPLEFASLGLLAVAFVSISSPDNEMRKLGYEVLGRFKTALEKCQRRKGVMRLRLLLTYLQNGIEEPWQRIPSITAVFVAEASLLLLDPSHDHYSTISKLLMRSPGVNMKSVPLFHSFFWSSSVNFKTDRLWTLRLLYAGLKLEDDAQIYMRNSIIETLMSFYASSLSDNVSKELILQVVSDVISSRNTIEWLQKYALEQLSELSSQLYELFVGDIALMKENGPLVSSILQILTSTLKISQKRKIFQPHFTLSFEGLFHIYQAVDGYGNTGDSVAEYGLRTVLMSNPPVAIFHMDPEKLFKFVMSAISTALRLDCTCDRFTIFSEEEQSEDSLMSKLLRWLTASVILGRLSWKPKDLDSNHISERSNLKTLQSFFEHVEKRCMENNKSGFGCEEILATAIFYLHQRLGRNCSVVPSAVSALCLLLFSDDSHLAGSDFLLCHEHLLASLWTRIRCPAEANPAWRWSFYQPWKDLTADLTDSERMDEVHACQSLLVIIANVLGKNSLDFQVLSHQDLEKCGVFKWERSVLETE</sequence>
<dbReference type="Proteomes" id="UP000325577">
    <property type="component" value="Linkage Group LG18"/>
</dbReference>